<evidence type="ECO:0000313" key="4">
    <source>
        <dbReference type="EMBL" id="CAH9082619.1"/>
    </source>
</evidence>
<dbReference type="Proteomes" id="UP001152484">
    <property type="component" value="Unassembled WGS sequence"/>
</dbReference>
<reference evidence="4" key="1">
    <citation type="submission" date="2022-07" db="EMBL/GenBank/DDBJ databases">
        <authorList>
            <person name="Macas J."/>
            <person name="Novak P."/>
            <person name="Neumann P."/>
        </authorList>
    </citation>
    <scope>NUCLEOTIDE SEQUENCE</scope>
</reference>
<dbReference type="OrthoDB" id="1302772at2759"/>
<dbReference type="InterPro" id="IPR001878">
    <property type="entry name" value="Znf_CCHC"/>
</dbReference>
<feature type="compositionally biased region" description="Polar residues" evidence="2">
    <location>
        <begin position="290"/>
        <end position="299"/>
    </location>
</feature>
<keyword evidence="5" id="KW-1185">Reference proteome</keyword>
<keyword evidence="1" id="KW-0863">Zinc-finger</keyword>
<feature type="compositionally biased region" description="Basic and acidic residues" evidence="2">
    <location>
        <begin position="199"/>
        <end position="210"/>
    </location>
</feature>
<proteinExistence type="predicted"/>
<evidence type="ECO:0000259" key="3">
    <source>
        <dbReference type="PROSITE" id="PS50158"/>
    </source>
</evidence>
<organism evidence="4 5">
    <name type="scientific">Cuscuta europaea</name>
    <name type="common">European dodder</name>
    <dbReference type="NCBI Taxonomy" id="41803"/>
    <lineage>
        <taxon>Eukaryota</taxon>
        <taxon>Viridiplantae</taxon>
        <taxon>Streptophyta</taxon>
        <taxon>Embryophyta</taxon>
        <taxon>Tracheophyta</taxon>
        <taxon>Spermatophyta</taxon>
        <taxon>Magnoliopsida</taxon>
        <taxon>eudicotyledons</taxon>
        <taxon>Gunneridae</taxon>
        <taxon>Pentapetalae</taxon>
        <taxon>asterids</taxon>
        <taxon>lamiids</taxon>
        <taxon>Solanales</taxon>
        <taxon>Convolvulaceae</taxon>
        <taxon>Cuscuteae</taxon>
        <taxon>Cuscuta</taxon>
        <taxon>Cuscuta subgen. Cuscuta</taxon>
    </lineage>
</organism>
<dbReference type="Pfam" id="PF00098">
    <property type="entry name" value="zf-CCHC"/>
    <property type="match status" value="1"/>
</dbReference>
<dbReference type="AlphaFoldDB" id="A0A9P0Z0T1"/>
<dbReference type="PANTHER" id="PTHR47592:SF29">
    <property type="entry name" value="ZINC FINGER, CCHC-TYPE"/>
    <property type="match status" value="1"/>
</dbReference>
<keyword evidence="1" id="KW-0479">Metal-binding</keyword>
<dbReference type="Pfam" id="PF14223">
    <property type="entry name" value="Retrotran_gag_2"/>
    <property type="match status" value="1"/>
</dbReference>
<feature type="compositionally biased region" description="Gly residues" evidence="2">
    <location>
        <begin position="278"/>
        <end position="288"/>
    </location>
</feature>
<dbReference type="PROSITE" id="PS50158">
    <property type="entry name" value="ZF_CCHC"/>
    <property type="match status" value="1"/>
</dbReference>
<accession>A0A9P0Z0T1</accession>
<keyword evidence="1" id="KW-0862">Zinc</keyword>
<evidence type="ECO:0000256" key="2">
    <source>
        <dbReference type="SAM" id="MobiDB-lite"/>
    </source>
</evidence>
<dbReference type="SMART" id="SM00343">
    <property type="entry name" value="ZnF_C2HC"/>
    <property type="match status" value="1"/>
</dbReference>
<gene>
    <name evidence="4" type="ORF">CEURO_LOCUS8321</name>
</gene>
<sequence>MAESVKEMTSKFDKLEKFQGVDFRRWQKKMHFLLTTLKVVYVLSTPMPAYHEDETIEQSRRRSKWENDDYICRGHILNGMSDTLFDSYQNVESAKELWNSLESKYMAEDASSKKFLVSDFYHYKMMDSRPVMEQYNEILRILGQLTQHNMKMDECVVVAMIIEKLPPTWKDYKRDLKHGNEELSLLQLGSHIQIEESLRIQEGDKNKAKPDVGQPTVHMVEVNKNNQNHKGKGIKRKNDSRDKPNKNPKDLVCWRCQKTGHVKRDCRVNLNKNNVANSGGGNSGGGNSGPKDSTASRGG</sequence>
<dbReference type="PANTHER" id="PTHR47592">
    <property type="entry name" value="PBF68 PROTEIN"/>
    <property type="match status" value="1"/>
</dbReference>
<evidence type="ECO:0000256" key="1">
    <source>
        <dbReference type="PROSITE-ProRule" id="PRU00047"/>
    </source>
</evidence>
<comment type="caution">
    <text evidence="4">The sequence shown here is derived from an EMBL/GenBank/DDBJ whole genome shotgun (WGS) entry which is preliminary data.</text>
</comment>
<protein>
    <recommendedName>
        <fullName evidence="3">CCHC-type domain-containing protein</fullName>
    </recommendedName>
</protein>
<feature type="compositionally biased region" description="Basic and acidic residues" evidence="2">
    <location>
        <begin position="236"/>
        <end position="249"/>
    </location>
</feature>
<dbReference type="EMBL" id="CAMAPE010000016">
    <property type="protein sequence ID" value="CAH9082619.1"/>
    <property type="molecule type" value="Genomic_DNA"/>
</dbReference>
<dbReference type="GO" id="GO:0008270">
    <property type="term" value="F:zinc ion binding"/>
    <property type="evidence" value="ECO:0007669"/>
    <property type="project" value="UniProtKB-KW"/>
</dbReference>
<name>A0A9P0Z0T1_CUSEU</name>
<evidence type="ECO:0000313" key="5">
    <source>
        <dbReference type="Proteomes" id="UP001152484"/>
    </source>
</evidence>
<dbReference type="InterPro" id="IPR036875">
    <property type="entry name" value="Znf_CCHC_sf"/>
</dbReference>
<feature type="domain" description="CCHC-type" evidence="3">
    <location>
        <begin position="253"/>
        <end position="267"/>
    </location>
</feature>
<dbReference type="GO" id="GO:0003676">
    <property type="term" value="F:nucleic acid binding"/>
    <property type="evidence" value="ECO:0007669"/>
    <property type="project" value="InterPro"/>
</dbReference>
<feature type="region of interest" description="Disordered" evidence="2">
    <location>
        <begin position="271"/>
        <end position="299"/>
    </location>
</feature>
<dbReference type="SUPFAM" id="SSF57756">
    <property type="entry name" value="Retrovirus zinc finger-like domains"/>
    <property type="match status" value="1"/>
</dbReference>
<feature type="region of interest" description="Disordered" evidence="2">
    <location>
        <begin position="199"/>
        <end position="250"/>
    </location>
</feature>